<dbReference type="PANTHER" id="PTHR31099">
    <property type="entry name" value="OS06G0165300 PROTEIN"/>
    <property type="match status" value="1"/>
</dbReference>
<organism evidence="4 5">
    <name type="scientific">Triticum turgidum subsp. durum</name>
    <name type="common">Durum wheat</name>
    <name type="synonym">Triticum durum</name>
    <dbReference type="NCBI Taxonomy" id="4567"/>
    <lineage>
        <taxon>Eukaryota</taxon>
        <taxon>Viridiplantae</taxon>
        <taxon>Streptophyta</taxon>
        <taxon>Embryophyta</taxon>
        <taxon>Tracheophyta</taxon>
        <taxon>Spermatophyta</taxon>
        <taxon>Magnoliopsida</taxon>
        <taxon>Liliopsida</taxon>
        <taxon>Poales</taxon>
        <taxon>Poaceae</taxon>
        <taxon>BOP clade</taxon>
        <taxon>Pooideae</taxon>
        <taxon>Triticodae</taxon>
        <taxon>Triticeae</taxon>
        <taxon>Triticinae</taxon>
        <taxon>Triticum</taxon>
    </lineage>
</organism>
<dbReference type="PANTHER" id="PTHR31099:SF28">
    <property type="entry name" value="F5J5.12"/>
    <property type="match status" value="1"/>
</dbReference>
<feature type="domain" description="Transposase (putative) gypsy type" evidence="3">
    <location>
        <begin position="79"/>
        <end position="146"/>
    </location>
</feature>
<dbReference type="Gramene" id="TRITD7Bv1G014380.1">
    <property type="protein sequence ID" value="TRITD7Bv1G014380.1"/>
    <property type="gene ID" value="TRITD7Bv1G014380"/>
</dbReference>
<feature type="region of interest" description="Disordered" evidence="2">
    <location>
        <begin position="1"/>
        <end position="31"/>
    </location>
</feature>
<dbReference type="EMBL" id="LT934124">
    <property type="protein sequence ID" value="VAI83232.1"/>
    <property type="molecule type" value="Genomic_DNA"/>
</dbReference>
<evidence type="ECO:0000313" key="5">
    <source>
        <dbReference type="Proteomes" id="UP000324705"/>
    </source>
</evidence>
<evidence type="ECO:0000256" key="1">
    <source>
        <dbReference type="SAM" id="Coils"/>
    </source>
</evidence>
<accession>A0A9R1BW07</accession>
<keyword evidence="5" id="KW-1185">Reference proteome</keyword>
<protein>
    <recommendedName>
        <fullName evidence="3">Transposase (putative) gypsy type domain-containing protein</fullName>
    </recommendedName>
</protein>
<feature type="compositionally biased region" description="Acidic residues" evidence="2">
    <location>
        <begin position="15"/>
        <end position="25"/>
    </location>
</feature>
<feature type="coiled-coil region" evidence="1">
    <location>
        <begin position="459"/>
        <end position="486"/>
    </location>
</feature>
<dbReference type="AlphaFoldDB" id="A0A9R1BW07"/>
<gene>
    <name evidence="4" type="ORF">TRITD_7Bv1G014380</name>
</gene>
<reference evidence="4 5" key="1">
    <citation type="submission" date="2017-09" db="EMBL/GenBank/DDBJ databases">
        <authorList>
            <consortium name="International Durum Wheat Genome Sequencing Consortium (IDWGSC)"/>
            <person name="Milanesi L."/>
        </authorList>
    </citation>
    <scope>NUCLEOTIDE SEQUENCE [LARGE SCALE GENOMIC DNA]</scope>
    <source>
        <strain evidence="5">cv. Svevo</strain>
    </source>
</reference>
<evidence type="ECO:0000256" key="2">
    <source>
        <dbReference type="SAM" id="MobiDB-lite"/>
    </source>
</evidence>
<proteinExistence type="predicted"/>
<feature type="region of interest" description="Disordered" evidence="2">
    <location>
        <begin position="306"/>
        <end position="351"/>
    </location>
</feature>
<sequence length="548" mass="59286">MASSSSSSVVLISDTDNDSNDDDAASDALSGPGAERIASTLRTQAAVDALCRKHGVPREFLAHPAGDLRACSTPPPGAVCVYAHALETGVRFPLHAFFCDTLNHLGLAPGQLSLNGWRVMVGFVALCHEAGVRPSLVLFRHFFKLYNRNGWCYIRCRVAAGVLFTGLNYTISEREWKGGFFFLTSPGQWPCPVRWGEPPSRRSSANLALTSKQRQRAEKLLGARGAAVDIRAYLRVTNLDAALSGNLAGAPPPPPPQPSPRSTLAKGVDPPVRNMTDTMPVEKTAAPAAWTEQVKGEAYGDTLLSGKKRKREEATATDGLGCAAPVSDTRAPSGFDPGSPHSPVPDAHDGDTADWKAARKVLECIVTPSREDKFAASKPSDVVASSYVAMLQVFLQANRSSVGVCPDRTRITLFVCAVRRQRWRAQAANYVSFSSGYALDLDEKLVARERDNVALWEQMDKEKMARQAAEAELEAVKAELAAAKRATDSELESAKTAAVQQFLASEEHTRRLAEHALAGYERGAEEMKGVVLRHYPRLDAAKLVLPLD</sequence>
<dbReference type="InterPro" id="IPR007321">
    <property type="entry name" value="Transposase_28"/>
</dbReference>
<dbReference type="OMA" id="QVFLQAN"/>
<evidence type="ECO:0000313" key="4">
    <source>
        <dbReference type="EMBL" id="VAI83232.1"/>
    </source>
</evidence>
<feature type="compositionally biased region" description="Pro residues" evidence="2">
    <location>
        <begin position="250"/>
        <end position="259"/>
    </location>
</feature>
<dbReference type="Proteomes" id="UP000324705">
    <property type="component" value="Chromosome 7B"/>
</dbReference>
<feature type="region of interest" description="Disordered" evidence="2">
    <location>
        <begin position="245"/>
        <end position="273"/>
    </location>
</feature>
<dbReference type="Pfam" id="PF04195">
    <property type="entry name" value="Transposase_28"/>
    <property type="match status" value="1"/>
</dbReference>
<evidence type="ECO:0000259" key="3">
    <source>
        <dbReference type="Pfam" id="PF04195"/>
    </source>
</evidence>
<name>A0A9R1BW07_TRITD</name>
<keyword evidence="1" id="KW-0175">Coiled coil</keyword>